<dbReference type="InterPro" id="IPR024964">
    <property type="entry name" value="CTLH/CRA"/>
</dbReference>
<evidence type="ECO:0000313" key="3">
    <source>
        <dbReference type="Proteomes" id="UP000242875"/>
    </source>
</evidence>
<dbReference type="PANTHER" id="PTHR12864">
    <property type="entry name" value="RAN BINDING PROTEIN 9-RELATED"/>
    <property type="match status" value="1"/>
</dbReference>
<dbReference type="InterPro" id="IPR013144">
    <property type="entry name" value="CRA_dom"/>
</dbReference>
<evidence type="ECO:0000259" key="1">
    <source>
        <dbReference type="PROSITE" id="PS50897"/>
    </source>
</evidence>
<dbReference type="InterPro" id="IPR006594">
    <property type="entry name" value="LisH"/>
</dbReference>
<feature type="domain" description="CTLH" evidence="1">
    <location>
        <begin position="132"/>
        <end position="199"/>
    </location>
</feature>
<gene>
    <name evidence="2" type="ORF">BZG36_00445</name>
</gene>
<sequence length="324" mass="35345">MNTDQGETPTHSVSRRLVLEYLIHHCYGDTATALLKDIAQVDSADHEIGLSKREMLDENGNTANGGQDGAALSAPVAQELNNRMDVDMESLVPPVASTNGHGMPVYADPNGNIVRDCDKDGVPPALQVQWNTLESRRQIVNAILSGSIPQAIDLINKHFPQLINTDPNSPSTTASSIFIAFKLNCQQFIETVRTGNFIEALSFASFAQANLGRLKSLDPDYDEHMEIFQDVTALIAYPNPEKSPIAHYLGQHFRETVANEVNSGILALCGSSTEAELTRMVKQVTVVHDMLDGEAEKKAPKAPKQPKWDLAQLLYGGEPETISV</sequence>
<keyword evidence="3" id="KW-1185">Reference proteome</keyword>
<dbReference type="OrthoDB" id="2415936at2759"/>
<proteinExistence type="predicted"/>
<dbReference type="PROSITE" id="PS50897">
    <property type="entry name" value="CTLH"/>
    <property type="match status" value="1"/>
</dbReference>
<protein>
    <recommendedName>
        <fullName evidence="1">CTLH domain-containing protein</fullName>
    </recommendedName>
</protein>
<dbReference type="InterPro" id="IPR006595">
    <property type="entry name" value="CTLH_C"/>
</dbReference>
<dbReference type="PROSITE" id="PS50896">
    <property type="entry name" value="LISH"/>
    <property type="match status" value="1"/>
</dbReference>
<organism evidence="2 3">
    <name type="scientific">Bifiguratus adelaidae</name>
    <dbReference type="NCBI Taxonomy" id="1938954"/>
    <lineage>
        <taxon>Eukaryota</taxon>
        <taxon>Fungi</taxon>
        <taxon>Fungi incertae sedis</taxon>
        <taxon>Mucoromycota</taxon>
        <taxon>Mucoromycotina</taxon>
        <taxon>Endogonomycetes</taxon>
        <taxon>Endogonales</taxon>
        <taxon>Endogonales incertae sedis</taxon>
        <taxon>Bifiguratus</taxon>
    </lineage>
</organism>
<dbReference type="InterPro" id="IPR050618">
    <property type="entry name" value="Ubq-SigPath_Reg"/>
</dbReference>
<comment type="caution">
    <text evidence="2">The sequence shown here is derived from an EMBL/GenBank/DDBJ whole genome shotgun (WGS) entry which is preliminary data.</text>
</comment>
<dbReference type="SMART" id="SM00668">
    <property type="entry name" value="CTLH"/>
    <property type="match status" value="1"/>
</dbReference>
<reference evidence="2 3" key="1">
    <citation type="journal article" date="2017" name="Mycologia">
        <title>Bifiguratus adelaidae, gen. et sp. nov., a new member of Mucoromycotina in endophytic and soil-dwelling habitats.</title>
        <authorList>
            <person name="Torres-Cruz T.J."/>
            <person name="Billingsley Tobias T.L."/>
            <person name="Almatruk M."/>
            <person name="Hesse C."/>
            <person name="Kuske C.R."/>
            <person name="Desiro A."/>
            <person name="Benucci G.M."/>
            <person name="Bonito G."/>
            <person name="Stajich J.E."/>
            <person name="Dunlap C."/>
            <person name="Arnold A.E."/>
            <person name="Porras-Alfaro A."/>
        </authorList>
    </citation>
    <scope>NUCLEOTIDE SEQUENCE [LARGE SCALE GENOMIC DNA]</scope>
    <source>
        <strain evidence="2 3">AZ0501</strain>
    </source>
</reference>
<evidence type="ECO:0000313" key="2">
    <source>
        <dbReference type="EMBL" id="OZJ06664.1"/>
    </source>
</evidence>
<dbReference type="SMART" id="SM00757">
    <property type="entry name" value="CRA"/>
    <property type="match status" value="1"/>
</dbReference>
<dbReference type="EMBL" id="MVBO01000002">
    <property type="protein sequence ID" value="OZJ06664.1"/>
    <property type="molecule type" value="Genomic_DNA"/>
</dbReference>
<dbReference type="AlphaFoldDB" id="A0A261Y870"/>
<accession>A0A261Y870</accession>
<dbReference type="Proteomes" id="UP000242875">
    <property type="component" value="Unassembled WGS sequence"/>
</dbReference>
<dbReference type="Pfam" id="PF10607">
    <property type="entry name" value="CTLH"/>
    <property type="match status" value="1"/>
</dbReference>
<name>A0A261Y870_9FUNG</name>